<dbReference type="AlphaFoldDB" id="A0A9P8UKP2"/>
<comment type="caution">
    <text evidence="5">The sequence shown here is derived from an EMBL/GenBank/DDBJ whole genome shotgun (WGS) entry which is preliminary data.</text>
</comment>
<feature type="domain" description="Dynamin N-terminal" evidence="3">
    <location>
        <begin position="70"/>
        <end position="315"/>
    </location>
</feature>
<feature type="region of interest" description="Disordered" evidence="2">
    <location>
        <begin position="427"/>
        <end position="493"/>
    </location>
</feature>
<keyword evidence="6" id="KW-1185">Reference proteome</keyword>
<dbReference type="InterPro" id="IPR056024">
    <property type="entry name" value="DUF7605"/>
</dbReference>
<evidence type="ECO:0000313" key="5">
    <source>
        <dbReference type="EMBL" id="KAH6654027.1"/>
    </source>
</evidence>
<dbReference type="PANTHER" id="PTHR36681:SF3">
    <property type="entry name" value="NUCLEAR GTPASE, GERMINAL CENTER-ASSOCIATED, TANDEM DUPLICATE 3"/>
    <property type="match status" value="1"/>
</dbReference>
<dbReference type="InterPro" id="IPR027417">
    <property type="entry name" value="P-loop_NTPase"/>
</dbReference>
<organism evidence="5 6">
    <name type="scientific">Truncatella angustata</name>
    <dbReference type="NCBI Taxonomy" id="152316"/>
    <lineage>
        <taxon>Eukaryota</taxon>
        <taxon>Fungi</taxon>
        <taxon>Dikarya</taxon>
        <taxon>Ascomycota</taxon>
        <taxon>Pezizomycotina</taxon>
        <taxon>Sordariomycetes</taxon>
        <taxon>Xylariomycetidae</taxon>
        <taxon>Amphisphaeriales</taxon>
        <taxon>Sporocadaceae</taxon>
        <taxon>Truncatella</taxon>
    </lineage>
</organism>
<feature type="compositionally biased region" description="Polar residues" evidence="2">
    <location>
        <begin position="482"/>
        <end position="493"/>
    </location>
</feature>
<dbReference type="Proteomes" id="UP000758603">
    <property type="component" value="Unassembled WGS sequence"/>
</dbReference>
<gene>
    <name evidence="5" type="ORF">BKA67DRAFT_517901</name>
</gene>
<keyword evidence="1" id="KW-0175">Coiled coil</keyword>
<evidence type="ECO:0000256" key="2">
    <source>
        <dbReference type="SAM" id="MobiDB-lite"/>
    </source>
</evidence>
<reference evidence="5" key="1">
    <citation type="journal article" date="2021" name="Nat. Commun.">
        <title>Genetic determinants of endophytism in the Arabidopsis root mycobiome.</title>
        <authorList>
            <person name="Mesny F."/>
            <person name="Miyauchi S."/>
            <person name="Thiergart T."/>
            <person name="Pickel B."/>
            <person name="Atanasova L."/>
            <person name="Karlsson M."/>
            <person name="Huettel B."/>
            <person name="Barry K.W."/>
            <person name="Haridas S."/>
            <person name="Chen C."/>
            <person name="Bauer D."/>
            <person name="Andreopoulos W."/>
            <person name="Pangilinan J."/>
            <person name="LaButti K."/>
            <person name="Riley R."/>
            <person name="Lipzen A."/>
            <person name="Clum A."/>
            <person name="Drula E."/>
            <person name="Henrissat B."/>
            <person name="Kohler A."/>
            <person name="Grigoriev I.V."/>
            <person name="Martin F.M."/>
            <person name="Hacquard S."/>
        </authorList>
    </citation>
    <scope>NUCLEOTIDE SEQUENCE</scope>
    <source>
        <strain evidence="5">MPI-SDFR-AT-0073</strain>
    </source>
</reference>
<dbReference type="GeneID" id="70126847"/>
<protein>
    <submittedName>
        <fullName evidence="5">Dynamin family-domain-containing protein</fullName>
    </submittedName>
</protein>
<proteinExistence type="predicted"/>
<evidence type="ECO:0000259" key="4">
    <source>
        <dbReference type="Pfam" id="PF24564"/>
    </source>
</evidence>
<sequence length="992" mass="112400">MTRHIHFNQLEKASAHGSLNEVEQYASVACKVIDKLNTIFGASQEDADASRWIKFLSELKARNKPAQVIIGVVGNTGAGKSSVINAILDEERLVPTSCFRACTAVITELSYNNSMRPEERYRGEIEFITEEDWDKELEQLKDDLMDSKGNVSHESSNGDTEAGVAWAKIKAVYPHLTKKDLSRTDLNELSENYKVRQILGTTKIVSEESVETFSSCLQQYIDSTEGKPTRRGRPEKDKTTGEHKLEYWPLIKVVRIYTKAHALSTGAKIVDLPGVHDSNAARAAVADKYIEQCSGLWVVAPISRAVSDKTAQKLLGETFKLQMKYDGSFSTMAFIASKTDDISISEAMRDLDFSDEIEENCKVLDHFEETKEQERNMKRELDKRERILREEMVSLADAELKIDIWQKLAAKQEHGEVVYLPCEVPQKRSGLRQSGPPQSTTKKVCNDTFRPLPTSSYGDRNDDDCKDDDESESPFDPDKQPMSRQKVQSTLKGCQTKKTANLDSVKNCEEDILCFRKEHKFWSDKLLELQPIAKAICIRARNNQSRGAIREDFARGVKEADQDNIDEDKLDPEDDMRDHAEVAASLPVFCVSSTAYQTLSGRFRGDGDVPGFDNKDITEIPKLQQHAILMTEKARANAAKKFLNAFVERLNSLSIWARDMNTQVLLSDGEKKVEMAYLQGVTDQLLKSLVGFADKAIKDCERSLAKHLFSLFESASEKARVEAPEIAANWGKKAGEGGMYWSTYKATCRRDGSFSGSLGYRNFNEELIQPLKFALANAWERVFAKVVPQILEKFSGEIQHTTEQFHSDHKGRLRYKINANDIAMLDTQNQVRCRVFKDMVTEFRNKINALQRGANREFTPAIVEALDGAYVACVAEYGIGSFMRMKEVMQDQIQQQSDLMFEESCDTVEERLLALCSEIKQDMYLKIHEIVDTLSMDYELIILGQEISSSSKVLRSEVQMLLSEVDDFFKFRSAYDTTDDTIDVKQEDDDFW</sequence>
<dbReference type="EMBL" id="JAGPXC010000004">
    <property type="protein sequence ID" value="KAH6654027.1"/>
    <property type="molecule type" value="Genomic_DNA"/>
</dbReference>
<feature type="compositionally biased region" description="Acidic residues" evidence="2">
    <location>
        <begin position="461"/>
        <end position="475"/>
    </location>
</feature>
<name>A0A9P8UKP2_9PEZI</name>
<feature type="coiled-coil region" evidence="1">
    <location>
        <begin position="364"/>
        <end position="391"/>
    </location>
</feature>
<dbReference type="InterPro" id="IPR045063">
    <property type="entry name" value="Dynamin_N"/>
</dbReference>
<feature type="compositionally biased region" description="Polar residues" evidence="2">
    <location>
        <begin position="431"/>
        <end position="443"/>
    </location>
</feature>
<dbReference type="RefSeq" id="XP_045958297.1">
    <property type="nucleotide sequence ID" value="XM_046097955.1"/>
</dbReference>
<dbReference type="Gene3D" id="3.40.50.300">
    <property type="entry name" value="P-loop containing nucleotide triphosphate hydrolases"/>
    <property type="match status" value="1"/>
</dbReference>
<accession>A0A9P8UKP2</accession>
<dbReference type="PANTHER" id="PTHR36681">
    <property type="entry name" value="NUCLEAR GTPASE, GERMINAL CENTER-ASSOCIATED, TANDEM DUPLICATE 3"/>
    <property type="match status" value="1"/>
</dbReference>
<evidence type="ECO:0000313" key="6">
    <source>
        <dbReference type="Proteomes" id="UP000758603"/>
    </source>
</evidence>
<feature type="domain" description="DUF7605" evidence="4">
    <location>
        <begin position="738"/>
        <end position="896"/>
    </location>
</feature>
<dbReference type="SUPFAM" id="SSF52540">
    <property type="entry name" value="P-loop containing nucleoside triphosphate hydrolases"/>
    <property type="match status" value="1"/>
</dbReference>
<evidence type="ECO:0000259" key="3">
    <source>
        <dbReference type="Pfam" id="PF00350"/>
    </source>
</evidence>
<dbReference type="OrthoDB" id="3598281at2759"/>
<dbReference type="Pfam" id="PF00350">
    <property type="entry name" value="Dynamin_N"/>
    <property type="match status" value="1"/>
</dbReference>
<dbReference type="Pfam" id="PF24564">
    <property type="entry name" value="DUF7605"/>
    <property type="match status" value="1"/>
</dbReference>
<evidence type="ECO:0000256" key="1">
    <source>
        <dbReference type="SAM" id="Coils"/>
    </source>
</evidence>